<dbReference type="NCBIfam" id="TIGR00663">
    <property type="entry name" value="dnan"/>
    <property type="match status" value="1"/>
</dbReference>
<dbReference type="AlphaFoldDB" id="A0A5R9H1R1"/>
<dbReference type="GO" id="GO:0006271">
    <property type="term" value="P:DNA strand elongation involved in DNA replication"/>
    <property type="evidence" value="ECO:0007669"/>
    <property type="project" value="TreeGrafter"/>
</dbReference>
<evidence type="ECO:0000256" key="3">
    <source>
        <dbReference type="ARBA" id="ARBA00021035"/>
    </source>
</evidence>
<keyword evidence="15" id="KW-1185">Reference proteome</keyword>
<dbReference type="EMBL" id="VBRY01000002">
    <property type="protein sequence ID" value="TLS68764.1"/>
    <property type="molecule type" value="Genomic_DNA"/>
</dbReference>
<evidence type="ECO:0000256" key="6">
    <source>
        <dbReference type="ARBA" id="ARBA00022695"/>
    </source>
</evidence>
<dbReference type="PIRSF" id="PIRSF000804">
    <property type="entry name" value="DNA_pol_III_b"/>
    <property type="match status" value="1"/>
</dbReference>
<sequence>MKITLPRAPLLQLIQRCQSIVEKRHTVPILANVLIGVNQSGISMTATDLEVGIRSYADALVEAEGATTVSAKKLFDIIKELDPEKDVTLEMKAANGFLSIVSGLSRFRIATQSADEYPDLVEQKNATAVKLPGKTLADMIGATSFAMSTDETRKYLTGTLFELDDQQNLRLVTTDGHRLALSEACLDAPSQPASCIVPKKAVLEIRKLCDENQGEIELLISERQIRLVAGVNVLTSKLIDVRFPVYQDVIPANNPDVARIEKGVFDQVLRRNMIVANEFTHDIRLTFSTQGLDVSAHNTEQEQSEERIAVDYAGHEIAIGFNGRYLRDVLGAIRSSTAMMEIKDELSPVLIRGEDDESSRYVIMPMRI</sequence>
<dbReference type="PANTHER" id="PTHR30478">
    <property type="entry name" value="DNA POLYMERASE III SUBUNIT BETA"/>
    <property type="match status" value="1"/>
</dbReference>
<dbReference type="RefSeq" id="WP_138238383.1">
    <property type="nucleotide sequence ID" value="NZ_VBRY01000002.1"/>
</dbReference>
<evidence type="ECO:0000259" key="13">
    <source>
        <dbReference type="Pfam" id="PF02768"/>
    </source>
</evidence>
<evidence type="ECO:0000256" key="7">
    <source>
        <dbReference type="ARBA" id="ARBA00022705"/>
    </source>
</evidence>
<dbReference type="Pfam" id="PF02767">
    <property type="entry name" value="DNA_pol3_beta_2"/>
    <property type="match status" value="1"/>
</dbReference>
<evidence type="ECO:0000256" key="4">
    <source>
        <dbReference type="ARBA" id="ARBA00022490"/>
    </source>
</evidence>
<dbReference type="Gene3D" id="3.70.10.10">
    <property type="match status" value="1"/>
</dbReference>
<dbReference type="OrthoDB" id="8421503at2"/>
<evidence type="ECO:0000256" key="10">
    <source>
        <dbReference type="PIRNR" id="PIRNR000804"/>
    </source>
</evidence>
<dbReference type="Pfam" id="PF02768">
    <property type="entry name" value="DNA_pol3_beta_3"/>
    <property type="match status" value="1"/>
</dbReference>
<dbReference type="SMART" id="SM00480">
    <property type="entry name" value="POL3Bc"/>
    <property type="match status" value="1"/>
</dbReference>
<organism evidence="14 15">
    <name type="scientific">Mariprofundus erugo</name>
    <dbReference type="NCBI Taxonomy" id="2528639"/>
    <lineage>
        <taxon>Bacteria</taxon>
        <taxon>Pseudomonadati</taxon>
        <taxon>Pseudomonadota</taxon>
        <taxon>Candidatius Mariprofundia</taxon>
        <taxon>Mariprofundales</taxon>
        <taxon>Mariprofundaceae</taxon>
        <taxon>Mariprofundus</taxon>
    </lineage>
</organism>
<evidence type="ECO:0000313" key="14">
    <source>
        <dbReference type="EMBL" id="TLS68764.1"/>
    </source>
</evidence>
<dbReference type="GO" id="GO:0009360">
    <property type="term" value="C:DNA polymerase III complex"/>
    <property type="evidence" value="ECO:0007669"/>
    <property type="project" value="InterPro"/>
</dbReference>
<dbReference type="GO" id="GO:0003887">
    <property type="term" value="F:DNA-directed DNA polymerase activity"/>
    <property type="evidence" value="ECO:0007669"/>
    <property type="project" value="UniProtKB-UniRule"/>
</dbReference>
<evidence type="ECO:0000256" key="2">
    <source>
        <dbReference type="ARBA" id="ARBA00010752"/>
    </source>
</evidence>
<dbReference type="Proteomes" id="UP000306585">
    <property type="component" value="Unassembled WGS sequence"/>
</dbReference>
<feature type="domain" description="DNA polymerase III beta sliding clamp N-terminal" evidence="11">
    <location>
        <begin position="1"/>
        <end position="120"/>
    </location>
</feature>
<reference evidence="14 15" key="1">
    <citation type="journal article" date="2019" name="Appl. Environ. Microbiol.">
        <title>Environmental Evidence and Genomic Insight of Iron-oxidizing Bacteria Preference Towards More Corrosion Resistant Stainless Steel at Higher Salinities.</title>
        <authorList>
            <person name="Garrison C.E."/>
            <person name="Price K.A."/>
            <person name="Field E.K."/>
        </authorList>
    </citation>
    <scope>NUCLEOTIDE SEQUENCE [LARGE SCALE GENOMIC DNA]</scope>
    <source>
        <strain evidence="14 15">P3</strain>
    </source>
</reference>
<dbReference type="Pfam" id="PF00712">
    <property type="entry name" value="DNA_pol3_beta"/>
    <property type="match status" value="1"/>
</dbReference>
<comment type="subcellular location">
    <subcellularLocation>
        <location evidence="1 10">Cytoplasm</location>
    </subcellularLocation>
</comment>
<dbReference type="InterPro" id="IPR022635">
    <property type="entry name" value="DNA_polIII_beta_C"/>
</dbReference>
<dbReference type="InterPro" id="IPR046938">
    <property type="entry name" value="DNA_clamp_sf"/>
</dbReference>
<dbReference type="InterPro" id="IPR001001">
    <property type="entry name" value="DNA_polIII_beta"/>
</dbReference>
<comment type="function">
    <text evidence="10">Confers DNA tethering and processivity to DNA polymerases and other proteins. Acts as a clamp, forming a ring around DNA (a reaction catalyzed by the clamp-loading complex) which diffuses in an ATP-independent manner freely and bidirectionally along dsDNA. Initially characterized for its ability to contact the catalytic subunit of DNA polymerase III (Pol III), a complex, multichain enzyme responsible for most of the replicative synthesis in bacteria; Pol III exhibits 3'-5' exonuclease proofreading activity. The beta chain is required for initiation of replication as well as for processivity of DNA replication.</text>
</comment>
<accession>A0A5R9H1R1</accession>
<proteinExistence type="inferred from homology"/>
<evidence type="ECO:0000256" key="8">
    <source>
        <dbReference type="ARBA" id="ARBA00022932"/>
    </source>
</evidence>
<evidence type="ECO:0000259" key="12">
    <source>
        <dbReference type="Pfam" id="PF02767"/>
    </source>
</evidence>
<dbReference type="InterPro" id="IPR022637">
    <property type="entry name" value="DNA_polIII_beta_cen"/>
</dbReference>
<feature type="domain" description="DNA polymerase III beta sliding clamp central" evidence="12">
    <location>
        <begin position="131"/>
        <end position="244"/>
    </location>
</feature>
<keyword evidence="7 10" id="KW-0235">DNA replication</keyword>
<comment type="caution">
    <text evidence="14">The sequence shown here is derived from an EMBL/GenBank/DDBJ whole genome shotgun (WGS) entry which is preliminary data.</text>
</comment>
<feature type="domain" description="DNA polymerase III beta sliding clamp C-terminal" evidence="13">
    <location>
        <begin position="248"/>
        <end position="367"/>
    </location>
</feature>
<dbReference type="CDD" id="cd00140">
    <property type="entry name" value="beta_clamp"/>
    <property type="match status" value="1"/>
</dbReference>
<evidence type="ECO:0000256" key="9">
    <source>
        <dbReference type="ARBA" id="ARBA00023125"/>
    </source>
</evidence>
<keyword evidence="4 10" id="KW-0963">Cytoplasm</keyword>
<evidence type="ECO:0000313" key="15">
    <source>
        <dbReference type="Proteomes" id="UP000306585"/>
    </source>
</evidence>
<dbReference type="PANTHER" id="PTHR30478:SF0">
    <property type="entry name" value="BETA SLIDING CLAMP"/>
    <property type="match status" value="1"/>
</dbReference>
<name>A0A5R9H1R1_9PROT</name>
<gene>
    <name evidence="14" type="ORF">FEF65_03455</name>
</gene>
<evidence type="ECO:0000259" key="11">
    <source>
        <dbReference type="Pfam" id="PF00712"/>
    </source>
</evidence>
<comment type="similarity">
    <text evidence="2 10">Belongs to the beta sliding clamp family.</text>
</comment>
<keyword evidence="9" id="KW-0238">DNA-binding</keyword>
<evidence type="ECO:0000256" key="1">
    <source>
        <dbReference type="ARBA" id="ARBA00004496"/>
    </source>
</evidence>
<comment type="subunit">
    <text evidence="10">Forms a ring-shaped head-to-tail homodimer around DNA.</text>
</comment>
<dbReference type="GO" id="GO:0008408">
    <property type="term" value="F:3'-5' exonuclease activity"/>
    <property type="evidence" value="ECO:0007669"/>
    <property type="project" value="InterPro"/>
</dbReference>
<keyword evidence="5 10" id="KW-0808">Transferase</keyword>
<dbReference type="InterPro" id="IPR022634">
    <property type="entry name" value="DNA_polIII_beta_N"/>
</dbReference>
<keyword evidence="8 10" id="KW-0239">DNA-directed DNA polymerase</keyword>
<dbReference type="SUPFAM" id="SSF55979">
    <property type="entry name" value="DNA clamp"/>
    <property type="match status" value="3"/>
</dbReference>
<dbReference type="Gene3D" id="3.10.150.10">
    <property type="entry name" value="DNA Polymerase III, subunit A, domain 2"/>
    <property type="match status" value="1"/>
</dbReference>
<protein>
    <recommendedName>
        <fullName evidence="3 10">Beta sliding clamp</fullName>
    </recommendedName>
</protein>
<keyword evidence="6 10" id="KW-0548">Nucleotidyltransferase</keyword>
<dbReference type="GO" id="GO:0003677">
    <property type="term" value="F:DNA binding"/>
    <property type="evidence" value="ECO:0007669"/>
    <property type="project" value="UniProtKB-UniRule"/>
</dbReference>
<dbReference type="GO" id="GO:0005737">
    <property type="term" value="C:cytoplasm"/>
    <property type="evidence" value="ECO:0007669"/>
    <property type="project" value="UniProtKB-SubCell"/>
</dbReference>
<evidence type="ECO:0000256" key="5">
    <source>
        <dbReference type="ARBA" id="ARBA00022679"/>
    </source>
</evidence>